<dbReference type="SUPFAM" id="SSF54991">
    <property type="entry name" value="Anticodon-binding domain of PheRS"/>
    <property type="match status" value="1"/>
</dbReference>
<dbReference type="GO" id="GO:0004826">
    <property type="term" value="F:phenylalanine-tRNA ligase activity"/>
    <property type="evidence" value="ECO:0007669"/>
    <property type="project" value="UniProtKB-EC"/>
</dbReference>
<dbReference type="SUPFAM" id="SSF55681">
    <property type="entry name" value="Class II aaRS and biotin synthetases"/>
    <property type="match status" value="1"/>
</dbReference>
<sequence>MWFKYKEIESHFVTSLPGVGAVAEALINHAFEVEEMVEKDGDMEMDIKILPDRASDAKSVLGVAREVSAVMNLPLKDEYKFTTTKESARTTIEFSAKVISDLVGVEFSVEDIKSYLSRVGVLVEGEETLTAHIPAERQDLNIKEDLADEVARLYGYANVPARALLAPVVAPVDHPDFILSNQIREFFARGGFTEVYGYSFTAKGVVEIEKPLASDKAYLRTNLTDWMSATLVSNIKHSLFPKDEVKLFEIGNVFVSEDEEQKRICVAANISLQSVINELKQEFNITELPEIKKIEGGEVVELLLSSLKAKDGAADLSPFIKSDVNYKPVSVYPRIVRDIALFVPAGTASSEVGEMIKQNAGPLLAEGPILFDEFTKPGEDRTSLAYRLAFQASDRTLEDAEVNTLMEKVYKVVKERGWEVR</sequence>
<evidence type="ECO:0000256" key="5">
    <source>
        <dbReference type="ARBA" id="ARBA00022741"/>
    </source>
</evidence>
<dbReference type="GO" id="GO:0009328">
    <property type="term" value="C:phenylalanine-tRNA ligase complex"/>
    <property type="evidence" value="ECO:0007669"/>
    <property type="project" value="TreeGrafter"/>
</dbReference>
<evidence type="ECO:0000256" key="9">
    <source>
        <dbReference type="ARBA" id="ARBA00023146"/>
    </source>
</evidence>
<accession>A0A1G2QCF4</accession>
<keyword evidence="4" id="KW-0479">Metal-binding</keyword>
<dbReference type="PANTHER" id="PTHR10947:SF0">
    <property type="entry name" value="PHENYLALANINE--TRNA LIGASE BETA SUBUNIT"/>
    <property type="match status" value="1"/>
</dbReference>
<dbReference type="SMART" id="SM00896">
    <property type="entry name" value="FDX-ACB"/>
    <property type="match status" value="1"/>
</dbReference>
<keyword evidence="7" id="KW-0460">Magnesium</keyword>
<feature type="domain" description="B5" evidence="11">
    <location>
        <begin position="87"/>
        <end position="161"/>
    </location>
</feature>
<evidence type="ECO:0000313" key="13">
    <source>
        <dbReference type="Proteomes" id="UP000177043"/>
    </source>
</evidence>
<evidence type="ECO:0000256" key="1">
    <source>
        <dbReference type="ARBA" id="ARBA00001946"/>
    </source>
</evidence>
<dbReference type="InterPro" id="IPR045060">
    <property type="entry name" value="Phe-tRNA-ligase_IIc_bsu"/>
</dbReference>
<evidence type="ECO:0000256" key="8">
    <source>
        <dbReference type="ARBA" id="ARBA00022917"/>
    </source>
</evidence>
<dbReference type="EC" id="6.1.1.20" evidence="2"/>
<dbReference type="InterPro" id="IPR009061">
    <property type="entry name" value="DNA-bd_dom_put_sf"/>
</dbReference>
<name>A0A1G2QCF4_9BACT</name>
<proteinExistence type="predicted"/>
<keyword evidence="5" id="KW-0547">Nucleotide-binding</keyword>
<dbReference type="EMBL" id="MHTJ01000004">
    <property type="protein sequence ID" value="OHA58256.1"/>
    <property type="molecule type" value="Genomic_DNA"/>
</dbReference>
<protein>
    <recommendedName>
        <fullName evidence="2">phenylalanine--tRNA ligase</fullName>
        <ecNumber evidence="2">6.1.1.20</ecNumber>
    </recommendedName>
</protein>
<dbReference type="GO" id="GO:0003723">
    <property type="term" value="F:RNA binding"/>
    <property type="evidence" value="ECO:0007669"/>
    <property type="project" value="InterPro"/>
</dbReference>
<dbReference type="Pfam" id="PF17759">
    <property type="entry name" value="tRNA_synthFbeta"/>
    <property type="match status" value="1"/>
</dbReference>
<evidence type="ECO:0000259" key="10">
    <source>
        <dbReference type="PROSITE" id="PS51447"/>
    </source>
</evidence>
<evidence type="ECO:0000256" key="3">
    <source>
        <dbReference type="ARBA" id="ARBA00022598"/>
    </source>
</evidence>
<dbReference type="Pfam" id="PF03484">
    <property type="entry name" value="B5"/>
    <property type="match status" value="1"/>
</dbReference>
<comment type="caution">
    <text evidence="12">The sequence shown here is derived from an EMBL/GenBank/DDBJ whole genome shotgun (WGS) entry which is preliminary data.</text>
</comment>
<dbReference type="GO" id="GO:0006432">
    <property type="term" value="P:phenylalanyl-tRNA aminoacylation"/>
    <property type="evidence" value="ECO:0007669"/>
    <property type="project" value="InterPro"/>
</dbReference>
<evidence type="ECO:0000313" key="12">
    <source>
        <dbReference type="EMBL" id="OHA58256.1"/>
    </source>
</evidence>
<gene>
    <name evidence="12" type="ORF">A2571_03300</name>
</gene>
<keyword evidence="8" id="KW-0648">Protein biosynthesis</keyword>
<dbReference type="InterPro" id="IPR045864">
    <property type="entry name" value="aa-tRNA-synth_II/BPL/LPL"/>
</dbReference>
<evidence type="ECO:0000256" key="7">
    <source>
        <dbReference type="ARBA" id="ARBA00022842"/>
    </source>
</evidence>
<evidence type="ECO:0000259" key="11">
    <source>
        <dbReference type="PROSITE" id="PS51483"/>
    </source>
</evidence>
<dbReference type="InterPro" id="IPR005147">
    <property type="entry name" value="tRNA_synthase_B5-dom"/>
</dbReference>
<dbReference type="Gene3D" id="3.30.70.380">
    <property type="entry name" value="Ferrodoxin-fold anticodon-binding domain"/>
    <property type="match status" value="1"/>
</dbReference>
<keyword evidence="3" id="KW-0436">Ligase</keyword>
<dbReference type="GO" id="GO:0005524">
    <property type="term" value="F:ATP binding"/>
    <property type="evidence" value="ECO:0007669"/>
    <property type="project" value="UniProtKB-KW"/>
</dbReference>
<keyword evidence="9" id="KW-0030">Aminoacyl-tRNA synthetase</keyword>
<dbReference type="SUPFAM" id="SSF46955">
    <property type="entry name" value="Putative DNA-binding domain"/>
    <property type="match status" value="1"/>
</dbReference>
<dbReference type="Gene3D" id="3.30.930.10">
    <property type="entry name" value="Bira Bifunctional Protein, Domain 2"/>
    <property type="match status" value="1"/>
</dbReference>
<feature type="domain" description="FDX-ACB" evidence="10">
    <location>
        <begin position="330"/>
        <end position="421"/>
    </location>
</feature>
<dbReference type="GO" id="GO:0000287">
    <property type="term" value="F:magnesium ion binding"/>
    <property type="evidence" value="ECO:0007669"/>
    <property type="project" value="InterPro"/>
</dbReference>
<dbReference type="Pfam" id="PF03147">
    <property type="entry name" value="FDX-ACB"/>
    <property type="match status" value="1"/>
</dbReference>
<dbReference type="InterPro" id="IPR005121">
    <property type="entry name" value="Fdx_antiC-bd"/>
</dbReference>
<dbReference type="InterPro" id="IPR036690">
    <property type="entry name" value="Fdx_antiC-bd_sf"/>
</dbReference>
<evidence type="ECO:0000256" key="6">
    <source>
        <dbReference type="ARBA" id="ARBA00022840"/>
    </source>
</evidence>
<dbReference type="PROSITE" id="PS51483">
    <property type="entry name" value="B5"/>
    <property type="match status" value="1"/>
</dbReference>
<evidence type="ECO:0000256" key="2">
    <source>
        <dbReference type="ARBA" id="ARBA00012814"/>
    </source>
</evidence>
<dbReference type="SMART" id="SM00874">
    <property type="entry name" value="B5"/>
    <property type="match status" value="1"/>
</dbReference>
<organism evidence="12 13">
    <name type="scientific">Candidatus Vogelbacteria bacterium RIFOXYD1_FULL_44_32</name>
    <dbReference type="NCBI Taxonomy" id="1802438"/>
    <lineage>
        <taxon>Bacteria</taxon>
        <taxon>Candidatus Vogeliibacteriota</taxon>
    </lineage>
</organism>
<dbReference type="PROSITE" id="PS51447">
    <property type="entry name" value="FDX_ACB"/>
    <property type="match status" value="1"/>
</dbReference>
<dbReference type="AlphaFoldDB" id="A0A1G2QCF4"/>
<dbReference type="InterPro" id="IPR041616">
    <property type="entry name" value="PheRS_beta_core"/>
</dbReference>
<dbReference type="STRING" id="1802438.A2571_03300"/>
<comment type="cofactor">
    <cofactor evidence="1">
        <name>Mg(2+)</name>
        <dbReference type="ChEBI" id="CHEBI:18420"/>
    </cofactor>
</comment>
<reference evidence="12 13" key="1">
    <citation type="journal article" date="2016" name="Nat. Commun.">
        <title>Thousands of microbial genomes shed light on interconnected biogeochemical processes in an aquifer system.</title>
        <authorList>
            <person name="Anantharaman K."/>
            <person name="Brown C.T."/>
            <person name="Hug L.A."/>
            <person name="Sharon I."/>
            <person name="Castelle C.J."/>
            <person name="Probst A.J."/>
            <person name="Thomas B.C."/>
            <person name="Singh A."/>
            <person name="Wilkins M.J."/>
            <person name="Karaoz U."/>
            <person name="Brodie E.L."/>
            <person name="Williams K.H."/>
            <person name="Hubbard S.S."/>
            <person name="Banfield J.F."/>
        </authorList>
    </citation>
    <scope>NUCLEOTIDE SEQUENCE [LARGE SCALE GENOMIC DNA]</scope>
</reference>
<dbReference type="Proteomes" id="UP000177043">
    <property type="component" value="Unassembled WGS sequence"/>
</dbReference>
<dbReference type="PANTHER" id="PTHR10947">
    <property type="entry name" value="PHENYLALANYL-TRNA SYNTHETASE BETA CHAIN AND LEUCINE-RICH REPEAT-CONTAINING PROTEIN 47"/>
    <property type="match status" value="1"/>
</dbReference>
<dbReference type="Gene3D" id="3.30.56.10">
    <property type="match status" value="2"/>
</dbReference>
<keyword evidence="6" id="KW-0067">ATP-binding</keyword>
<evidence type="ECO:0000256" key="4">
    <source>
        <dbReference type="ARBA" id="ARBA00022723"/>
    </source>
</evidence>